<feature type="compositionally biased region" description="Basic and acidic residues" evidence="1">
    <location>
        <begin position="1"/>
        <end position="24"/>
    </location>
</feature>
<name>A0A0D0DUN0_9AGAM</name>
<organism evidence="2 3">
    <name type="scientific">Paxillus rubicundulus Ve08.2h10</name>
    <dbReference type="NCBI Taxonomy" id="930991"/>
    <lineage>
        <taxon>Eukaryota</taxon>
        <taxon>Fungi</taxon>
        <taxon>Dikarya</taxon>
        <taxon>Basidiomycota</taxon>
        <taxon>Agaricomycotina</taxon>
        <taxon>Agaricomycetes</taxon>
        <taxon>Agaricomycetidae</taxon>
        <taxon>Boletales</taxon>
        <taxon>Paxilineae</taxon>
        <taxon>Paxillaceae</taxon>
        <taxon>Paxillus</taxon>
    </lineage>
</organism>
<reference evidence="3" key="2">
    <citation type="submission" date="2015-01" db="EMBL/GenBank/DDBJ databases">
        <title>Evolutionary Origins and Diversification of the Mycorrhizal Mutualists.</title>
        <authorList>
            <consortium name="DOE Joint Genome Institute"/>
            <consortium name="Mycorrhizal Genomics Consortium"/>
            <person name="Kohler A."/>
            <person name="Kuo A."/>
            <person name="Nagy L.G."/>
            <person name="Floudas D."/>
            <person name="Copeland A."/>
            <person name="Barry K.W."/>
            <person name="Cichocki N."/>
            <person name="Veneault-Fourrey C."/>
            <person name="LaButti K."/>
            <person name="Lindquist E.A."/>
            <person name="Lipzen A."/>
            <person name="Lundell T."/>
            <person name="Morin E."/>
            <person name="Murat C."/>
            <person name="Riley R."/>
            <person name="Ohm R."/>
            <person name="Sun H."/>
            <person name="Tunlid A."/>
            <person name="Henrissat B."/>
            <person name="Grigoriev I.V."/>
            <person name="Hibbett D.S."/>
            <person name="Martin F."/>
        </authorList>
    </citation>
    <scope>NUCLEOTIDE SEQUENCE [LARGE SCALE GENOMIC DNA]</scope>
    <source>
        <strain evidence="3">Ve08.2h10</strain>
    </source>
</reference>
<feature type="compositionally biased region" description="Basic residues" evidence="1">
    <location>
        <begin position="70"/>
        <end position="82"/>
    </location>
</feature>
<dbReference type="AlphaFoldDB" id="A0A0D0DUN0"/>
<gene>
    <name evidence="2" type="ORF">PAXRUDRAFT_725235</name>
</gene>
<dbReference type="InParanoid" id="A0A0D0DUN0"/>
<proteinExistence type="predicted"/>
<feature type="region of interest" description="Disordered" evidence="1">
    <location>
        <begin position="1"/>
        <end position="92"/>
    </location>
</feature>
<sequence length="172" mass="18826">MSTDAEAHDRNESHIGIYRRERDSTLTSSSGADSVLTGSSQKSIAGSSSSGVADQDARSSSPPSPTTDRTKKKRSFLARWKKPPNSPQQDIIDVISTVLTEGEIVEPDSQQSCDQSSLQLDGYKEFPSSHSFLRAPSAVTPNPSHSNRYCQQSTLSLPNILEGREYESFLEF</sequence>
<dbReference type="Proteomes" id="UP000054538">
    <property type="component" value="Unassembled WGS sequence"/>
</dbReference>
<accession>A0A0D0DUN0</accession>
<feature type="compositionally biased region" description="Low complexity" evidence="1">
    <location>
        <begin position="38"/>
        <end position="51"/>
    </location>
</feature>
<protein>
    <submittedName>
        <fullName evidence="2">Uncharacterized protein</fullName>
    </submittedName>
</protein>
<evidence type="ECO:0000256" key="1">
    <source>
        <dbReference type="SAM" id="MobiDB-lite"/>
    </source>
</evidence>
<evidence type="ECO:0000313" key="2">
    <source>
        <dbReference type="EMBL" id="KIK98108.1"/>
    </source>
</evidence>
<keyword evidence="3" id="KW-1185">Reference proteome</keyword>
<dbReference type="HOGENOM" id="CLU_1555757_0_0_1"/>
<reference evidence="2 3" key="1">
    <citation type="submission" date="2014-04" db="EMBL/GenBank/DDBJ databases">
        <authorList>
            <consortium name="DOE Joint Genome Institute"/>
            <person name="Kuo A."/>
            <person name="Kohler A."/>
            <person name="Jargeat P."/>
            <person name="Nagy L.G."/>
            <person name="Floudas D."/>
            <person name="Copeland A."/>
            <person name="Barry K.W."/>
            <person name="Cichocki N."/>
            <person name="Veneault-Fourrey C."/>
            <person name="LaButti K."/>
            <person name="Lindquist E.A."/>
            <person name="Lipzen A."/>
            <person name="Lundell T."/>
            <person name="Morin E."/>
            <person name="Murat C."/>
            <person name="Sun H."/>
            <person name="Tunlid A."/>
            <person name="Henrissat B."/>
            <person name="Grigoriev I.V."/>
            <person name="Hibbett D.S."/>
            <person name="Martin F."/>
            <person name="Nordberg H.P."/>
            <person name="Cantor M.N."/>
            <person name="Hua S.X."/>
        </authorList>
    </citation>
    <scope>NUCLEOTIDE SEQUENCE [LARGE SCALE GENOMIC DNA]</scope>
    <source>
        <strain evidence="2 3">Ve08.2h10</strain>
    </source>
</reference>
<evidence type="ECO:0000313" key="3">
    <source>
        <dbReference type="Proteomes" id="UP000054538"/>
    </source>
</evidence>
<dbReference type="EMBL" id="KN824906">
    <property type="protein sequence ID" value="KIK98108.1"/>
    <property type="molecule type" value="Genomic_DNA"/>
</dbReference>